<protein>
    <submittedName>
        <fullName evidence="2">Uncharacterized protein</fullName>
    </submittedName>
</protein>
<gene>
    <name evidence="2" type="ORF">ACFS5J_04730</name>
</gene>
<organism evidence="2 3">
    <name type="scientific">Flavobacterium chuncheonense</name>
    <dbReference type="NCBI Taxonomy" id="2026653"/>
    <lineage>
        <taxon>Bacteria</taxon>
        <taxon>Pseudomonadati</taxon>
        <taxon>Bacteroidota</taxon>
        <taxon>Flavobacteriia</taxon>
        <taxon>Flavobacteriales</taxon>
        <taxon>Flavobacteriaceae</taxon>
        <taxon>Flavobacterium</taxon>
    </lineage>
</organism>
<evidence type="ECO:0000313" key="2">
    <source>
        <dbReference type="EMBL" id="MFD2891315.1"/>
    </source>
</evidence>
<evidence type="ECO:0000313" key="3">
    <source>
        <dbReference type="Proteomes" id="UP001597534"/>
    </source>
</evidence>
<feature type="chain" id="PRO_5047384445" evidence="1">
    <location>
        <begin position="19"/>
        <end position="301"/>
    </location>
</feature>
<keyword evidence="1" id="KW-0732">Signal</keyword>
<name>A0ABW5YK44_9FLAO</name>
<accession>A0ABW5YK44</accession>
<keyword evidence="3" id="KW-1185">Reference proteome</keyword>
<dbReference type="RefSeq" id="WP_379810885.1">
    <property type="nucleotide sequence ID" value="NZ_JBHUPC010000012.1"/>
</dbReference>
<evidence type="ECO:0000256" key="1">
    <source>
        <dbReference type="SAM" id="SignalP"/>
    </source>
</evidence>
<proteinExistence type="predicted"/>
<reference evidence="3" key="1">
    <citation type="journal article" date="2019" name="Int. J. Syst. Evol. Microbiol.">
        <title>The Global Catalogue of Microorganisms (GCM) 10K type strain sequencing project: providing services to taxonomists for standard genome sequencing and annotation.</title>
        <authorList>
            <consortium name="The Broad Institute Genomics Platform"/>
            <consortium name="The Broad Institute Genome Sequencing Center for Infectious Disease"/>
            <person name="Wu L."/>
            <person name="Ma J."/>
        </authorList>
    </citation>
    <scope>NUCLEOTIDE SEQUENCE [LARGE SCALE GENOMIC DNA]</scope>
    <source>
        <strain evidence="3">KCTC 22671</strain>
    </source>
</reference>
<dbReference type="EMBL" id="JBHUPC010000012">
    <property type="protein sequence ID" value="MFD2891315.1"/>
    <property type="molecule type" value="Genomic_DNA"/>
</dbReference>
<dbReference type="Proteomes" id="UP001597534">
    <property type="component" value="Unassembled WGS sequence"/>
</dbReference>
<sequence length="301" mass="34552">MKHLITIIFVLFSIQTQAQNVTICDSLTKSPISFANVIIDEAGQYSDGNGNIYYADTIKKINITHVNYYTKQIINPKALDTIFLNPKITELKEVIVTSDRIPMKIGFLKKDKYLRNLPVTPKYELIIKITPNTANYNLKIDEIFIPLYSSHELFKKGMENNPKTGICRVNIYKEIANDELEMIYQSDIIKFLMSERDQILLDLRNETIKLDPEGLYISVEMIGSIDDYGIINTVHAHIRPGLTSETSKDYMASTYSKRAFDNKPSKLASISNIMNEYFTKIYKNYTERNFNIAIGLVVSKE</sequence>
<comment type="caution">
    <text evidence="2">The sequence shown here is derived from an EMBL/GenBank/DDBJ whole genome shotgun (WGS) entry which is preliminary data.</text>
</comment>
<feature type="signal peptide" evidence="1">
    <location>
        <begin position="1"/>
        <end position="18"/>
    </location>
</feature>